<name>A0AA45C570_9BACT</name>
<comment type="caution">
    <text evidence="2">The sequence shown here is derived from an EMBL/GenBank/DDBJ whole genome shotgun (WGS) entry which is preliminary data.</text>
</comment>
<proteinExistence type="predicted"/>
<protein>
    <submittedName>
        <fullName evidence="2">Dolichyl-phosphate-mannose-protein mannosyltransferase</fullName>
    </submittedName>
</protein>
<feature type="transmembrane region" description="Helical" evidence="1">
    <location>
        <begin position="75"/>
        <end position="93"/>
    </location>
</feature>
<keyword evidence="1" id="KW-1133">Transmembrane helix</keyword>
<gene>
    <name evidence="2" type="ORF">C7380_12028</name>
</gene>
<evidence type="ECO:0000313" key="2">
    <source>
        <dbReference type="EMBL" id="PWJ88090.1"/>
    </source>
</evidence>
<dbReference type="GO" id="GO:0016757">
    <property type="term" value="F:glycosyltransferase activity"/>
    <property type="evidence" value="ECO:0007669"/>
    <property type="project" value="UniProtKB-KW"/>
</dbReference>
<dbReference type="AlphaFoldDB" id="A0AA45C570"/>
<dbReference type="Proteomes" id="UP000245921">
    <property type="component" value="Unassembled WGS sequence"/>
</dbReference>
<dbReference type="EMBL" id="QGGI01000020">
    <property type="protein sequence ID" value="PWJ88090.1"/>
    <property type="molecule type" value="Genomic_DNA"/>
</dbReference>
<feature type="transmembrane region" description="Helical" evidence="1">
    <location>
        <begin position="264"/>
        <end position="283"/>
    </location>
</feature>
<keyword evidence="1" id="KW-0812">Transmembrane</keyword>
<organism evidence="2 3">
    <name type="scientific">Oceanotoga teriensis</name>
    <dbReference type="NCBI Taxonomy" id="515440"/>
    <lineage>
        <taxon>Bacteria</taxon>
        <taxon>Thermotogati</taxon>
        <taxon>Thermotogota</taxon>
        <taxon>Thermotogae</taxon>
        <taxon>Petrotogales</taxon>
        <taxon>Petrotogaceae</taxon>
        <taxon>Oceanotoga</taxon>
    </lineage>
</organism>
<reference evidence="2 3" key="1">
    <citation type="submission" date="2018-05" db="EMBL/GenBank/DDBJ databases">
        <title>Genomic Encyclopedia of Type Strains, Phase IV (KMG-IV): sequencing the most valuable type-strain genomes for metagenomic binning, comparative biology and taxonomic classification.</title>
        <authorList>
            <person name="Goeker M."/>
        </authorList>
    </citation>
    <scope>NUCLEOTIDE SEQUENCE [LARGE SCALE GENOMIC DNA]</scope>
    <source>
        <strain evidence="2 3">DSM 24906</strain>
    </source>
</reference>
<keyword evidence="2" id="KW-0328">Glycosyltransferase</keyword>
<feature type="transmembrane region" description="Helical" evidence="1">
    <location>
        <begin position="342"/>
        <end position="364"/>
    </location>
</feature>
<sequence>MNYMKKINYFMLGAFIFIATFFLLSFSMDYILELHDMINLKVSSVLDIVFSTFMTIFFVYVILNLKEKKTIKNILLLGFLLRIIFIVFIFPYVENYYQGWDAKQFYGLSRDYFEGNQIFELSIKRGTNNISYIFLFFQRLFGFGFKNIEIFLSGITFLSIYFFFKVVNEEFNKKQQYFFLLFTLIEPMSIIFTSLYSKDPLALSSTVMHVSFVILYLKRDKLRYLFISLIFFSYFLFVRLWMIPILGLSLFLTLIFNRKIKRRYYFIIFPALLGIIFVGMKIVGVTSISAINEIIVSLSSDWNRGGSTSGVELTGLKDFIIYFPYLWFTTIFRPLIMLGNPFILLTDLINWIVFILFIKGIRNISKDKNKSFNYKALIKTVLIYIFIWGSVYSLVSPQNLGTGTRFKIQIWFLIIFIATLGFGRSKINDREMKDIE</sequence>
<keyword evidence="1" id="KW-0472">Membrane</keyword>
<keyword evidence="3" id="KW-1185">Reference proteome</keyword>
<feature type="transmembrane region" description="Helical" evidence="1">
    <location>
        <begin position="7"/>
        <end position="32"/>
    </location>
</feature>
<evidence type="ECO:0000313" key="3">
    <source>
        <dbReference type="Proteomes" id="UP000245921"/>
    </source>
</evidence>
<feature type="transmembrane region" description="Helical" evidence="1">
    <location>
        <begin position="376"/>
        <end position="394"/>
    </location>
</feature>
<evidence type="ECO:0000256" key="1">
    <source>
        <dbReference type="SAM" id="Phobius"/>
    </source>
</evidence>
<feature type="transmembrane region" description="Helical" evidence="1">
    <location>
        <begin position="176"/>
        <end position="195"/>
    </location>
</feature>
<keyword evidence="2" id="KW-0808">Transferase</keyword>
<feature type="transmembrane region" description="Helical" evidence="1">
    <location>
        <begin position="224"/>
        <end position="252"/>
    </location>
</feature>
<feature type="transmembrane region" description="Helical" evidence="1">
    <location>
        <begin position="44"/>
        <end position="63"/>
    </location>
</feature>
<accession>A0AA45C570</accession>
<feature type="transmembrane region" description="Helical" evidence="1">
    <location>
        <begin position="143"/>
        <end position="164"/>
    </location>
</feature>
<feature type="transmembrane region" description="Helical" evidence="1">
    <location>
        <begin position="406"/>
        <end position="423"/>
    </location>
</feature>